<keyword evidence="2" id="KW-1185">Reference proteome</keyword>
<organism evidence="1 2">
    <name type="scientific">Vaccinium darrowii</name>
    <dbReference type="NCBI Taxonomy" id="229202"/>
    <lineage>
        <taxon>Eukaryota</taxon>
        <taxon>Viridiplantae</taxon>
        <taxon>Streptophyta</taxon>
        <taxon>Embryophyta</taxon>
        <taxon>Tracheophyta</taxon>
        <taxon>Spermatophyta</taxon>
        <taxon>Magnoliopsida</taxon>
        <taxon>eudicotyledons</taxon>
        <taxon>Gunneridae</taxon>
        <taxon>Pentapetalae</taxon>
        <taxon>asterids</taxon>
        <taxon>Ericales</taxon>
        <taxon>Ericaceae</taxon>
        <taxon>Vaccinioideae</taxon>
        <taxon>Vaccinieae</taxon>
        <taxon>Vaccinium</taxon>
    </lineage>
</organism>
<dbReference type="Proteomes" id="UP000828048">
    <property type="component" value="Chromosome 6"/>
</dbReference>
<sequence length="509" mass="54832">MAEEVVERLGNVHLSDDEDDEIVLDDGIVQEAVSTCRFSFLGKLLTAKRYNVQAMKESLRRAWGMPTSLRIVEVDANLYHFMFASEDQFNKVINGGPWNFDNHLLVLRAWEPGLVSKGITFNSVECWVQIWGLPVGFISSIIGETIGNKIGEVLAVDNKAIAADRGKFIRIRVRLSLDKPLKRGSNIVLGKGSRYWLDYKYERLNLVCFYCGLIGHEFNGCSSKTTDERAERARPNKFGEEIKAGIGVRRGMGASQEEVGNPESGSPKGSATGVTAANQRSGKGPLITESVETAKECSMIRGGFGGVVMPNSNLVEVADDALVSLNGKKLSMGDLIQSSPNLNSKSGGSSSSHVDLLERTPLEATKPTLVGLSLPGPKLGSEGLGNSGPAIPYNLITGLDNLLEITVQENSSNSSAMYQSPMVFKAGREANISAKKRAPIRGKNSKCGVNSGLKVGEGSKEDGCLGKKRLHSEPTSGEGSVKDVRKERRIGDKEDRVQGANPMGPPPAP</sequence>
<evidence type="ECO:0000313" key="2">
    <source>
        <dbReference type="Proteomes" id="UP000828048"/>
    </source>
</evidence>
<comment type="caution">
    <text evidence="1">The sequence shown here is derived from an EMBL/GenBank/DDBJ whole genome shotgun (WGS) entry which is preliminary data.</text>
</comment>
<gene>
    <name evidence="1" type="ORF">Vadar_026558</name>
</gene>
<accession>A0ACB7XCE0</accession>
<evidence type="ECO:0000313" key="1">
    <source>
        <dbReference type="EMBL" id="KAH7838452.1"/>
    </source>
</evidence>
<protein>
    <submittedName>
        <fullName evidence="1">Uncharacterized protein</fullName>
    </submittedName>
</protein>
<dbReference type="EMBL" id="CM037156">
    <property type="protein sequence ID" value="KAH7838452.1"/>
    <property type="molecule type" value="Genomic_DNA"/>
</dbReference>
<name>A0ACB7XCE0_9ERIC</name>
<proteinExistence type="predicted"/>
<reference evidence="1 2" key="1">
    <citation type="journal article" date="2021" name="Hortic Res">
        <title>High-quality reference genome and annotation aids understanding of berry development for evergreen blueberry (Vaccinium darrowii).</title>
        <authorList>
            <person name="Yu J."/>
            <person name="Hulse-Kemp A.M."/>
            <person name="Babiker E."/>
            <person name="Staton M."/>
        </authorList>
    </citation>
    <scope>NUCLEOTIDE SEQUENCE [LARGE SCALE GENOMIC DNA]</scope>
    <source>
        <strain evidence="2">cv. NJ 8807/NJ 8810</strain>
        <tissue evidence="1">Young leaf</tissue>
    </source>
</reference>